<dbReference type="InterPro" id="IPR045851">
    <property type="entry name" value="AMP-bd_C_sf"/>
</dbReference>
<feature type="transmembrane region" description="Helical" evidence="2">
    <location>
        <begin position="600"/>
        <end position="621"/>
    </location>
</feature>
<evidence type="ECO:0000259" key="3">
    <source>
        <dbReference type="Pfam" id="PF00501"/>
    </source>
</evidence>
<reference evidence="4 5" key="1">
    <citation type="journal article" date="2020" name="ISME J.">
        <title>Uncovering the hidden diversity of litter-decomposition mechanisms in mushroom-forming fungi.</title>
        <authorList>
            <person name="Floudas D."/>
            <person name="Bentzer J."/>
            <person name="Ahren D."/>
            <person name="Johansson T."/>
            <person name="Persson P."/>
            <person name="Tunlid A."/>
        </authorList>
    </citation>
    <scope>NUCLEOTIDE SEQUENCE [LARGE SCALE GENOMIC DNA]</scope>
    <source>
        <strain evidence="4 5">CBS 175.51</strain>
    </source>
</reference>
<dbReference type="PROSITE" id="PS00455">
    <property type="entry name" value="AMP_BINDING"/>
    <property type="match status" value="1"/>
</dbReference>
<dbReference type="OrthoDB" id="408177at2759"/>
<dbReference type="InterPro" id="IPR020845">
    <property type="entry name" value="AMP-binding_CS"/>
</dbReference>
<dbReference type="PANTHER" id="PTHR33927">
    <property type="entry name" value="TRANSMEMBRANE PROTEIN"/>
    <property type="match status" value="1"/>
</dbReference>
<proteinExistence type="predicted"/>
<dbReference type="SUPFAM" id="SSF56801">
    <property type="entry name" value="Acetyl-CoA synthetase-like"/>
    <property type="match status" value="1"/>
</dbReference>
<name>A0A8H5FL02_9AGAR</name>
<dbReference type="Gene3D" id="3.30.300.30">
    <property type="match status" value="1"/>
</dbReference>
<protein>
    <recommendedName>
        <fullName evidence="3">AMP-dependent synthetase/ligase domain-containing protein</fullName>
    </recommendedName>
</protein>
<dbReference type="InterPro" id="IPR010071">
    <property type="entry name" value="AA_adenyl_dom"/>
</dbReference>
<dbReference type="AlphaFoldDB" id="A0A8H5FL02"/>
<feature type="transmembrane region" description="Helical" evidence="2">
    <location>
        <begin position="785"/>
        <end position="802"/>
    </location>
</feature>
<dbReference type="InterPro" id="IPR042099">
    <property type="entry name" value="ANL_N_sf"/>
</dbReference>
<dbReference type="NCBIfam" id="TIGR01733">
    <property type="entry name" value="AA-adenyl-dom"/>
    <property type="match status" value="1"/>
</dbReference>
<comment type="caution">
    <text evidence="4">The sequence shown here is derived from an EMBL/GenBank/DDBJ whole genome shotgun (WGS) entry which is preliminary data.</text>
</comment>
<keyword evidence="2" id="KW-0472">Membrane</keyword>
<dbReference type="Proteomes" id="UP000541558">
    <property type="component" value="Unassembled WGS sequence"/>
</dbReference>
<dbReference type="InterPro" id="IPR000873">
    <property type="entry name" value="AMP-dep_synth/lig_dom"/>
</dbReference>
<feature type="transmembrane region" description="Helical" evidence="2">
    <location>
        <begin position="746"/>
        <end position="765"/>
    </location>
</feature>
<dbReference type="InterPro" id="IPR052979">
    <property type="entry name" value="Adenylate-forming_domain"/>
</dbReference>
<dbReference type="PANTHER" id="PTHR33927:SF5">
    <property type="entry name" value="ENZYME, PUTATIVE (AFU_ORTHOLOGUE AFUA_8G01222)-RELATED"/>
    <property type="match status" value="1"/>
</dbReference>
<feature type="domain" description="AMP-dependent synthetase/ligase" evidence="3">
    <location>
        <begin position="40"/>
        <end position="371"/>
    </location>
</feature>
<keyword evidence="2" id="KW-1133">Transmembrane helix</keyword>
<dbReference type="Gene3D" id="3.40.50.12780">
    <property type="entry name" value="N-terminal domain of ligase-like"/>
    <property type="match status" value="1"/>
</dbReference>
<evidence type="ECO:0000313" key="4">
    <source>
        <dbReference type="EMBL" id="KAF5340679.1"/>
    </source>
</evidence>
<keyword evidence="2" id="KW-0812">Transmembrane</keyword>
<dbReference type="EMBL" id="JAACJK010000003">
    <property type="protein sequence ID" value="KAF5340679.1"/>
    <property type="molecule type" value="Genomic_DNA"/>
</dbReference>
<keyword evidence="5" id="KW-1185">Reference proteome</keyword>
<feature type="transmembrane region" description="Helical" evidence="2">
    <location>
        <begin position="716"/>
        <end position="734"/>
    </location>
</feature>
<sequence length="1010" mass="109807">MSASSLEMLSTSDRDLFCRYGTGAKATTPFHCVPEAFDFHARTNAHLVAVEDFALKITYADLDQQSNCVAHKLSSLGVIADSRVCLLVERSIPMVTGLLGILKAGAAYVPLDGNIVVDSTLAHIIRDSQSSVVVTTRKFQHRLAEVNIPVVVLEDTICPSSERERCPKPKDVCTSGHGVYVIYTSGTTGAPKGVDVAHGNVLNLVGLAPGKLGMRPGLRVSQLMNISFDMAAWEILGSLCNGSTLCLRGKTSKEWRAVMGTVDIVVATPSMLRPHEPSAYPNIKTVAVAGEPCPKGLADAWGAQCNFYNSCGPTEITIVNTMQLHIPGKPLSIGGPTPNNTVYILDQDLVPVPIGSPGVMWAGGAGITRGYINLPKLTQDRYRRDPFANDGSVMFNTGDLGKWLPGGQLEPLGRVDNQVKVKGFRVELDGVSAAMETCPGIKAATTLLIDGELCGFAMPAIASPDDIKAAAAKVQPYYAVPSTVIVLEDLPKTANGKIDKNALKQLALADTDSTADSDSRPRTPESSDSKSSSPPSTPERSEPSLSSTIALKSEQVKIELASASSLEKEEYIWTGYQEDEMPDKTQGKYLRNLRHQIFTLYRRLFGLVFVVNMAVFIWILVTADYDAQRLGGIVVANLFSAILMRQDHVINVFFNVFCSVPASWPLAIRRVCARVYHIGGLHSGFAISGLVWLILFTAQATKELVRGGKSSAPTVAVTYVILALLVGIVAFAHPKIRAKYHDNFEMTHRFLGWSATALVWVQFMFLTIDYKSADSALGHVLVKSPPFWLLIIMTSSIILPWLKLRKVPVHSEVLSNHAVRLHFDYVTPTTGSFTRISYSPLLEWHSFATFPEPGKKGYSLVVSRAGDWTSRTIQEPPKHIWVRGVPTCGVITIVPLFRKIVLVATGSGMGPCAPAVLEQRVPMKVLWTSPDVRKTFGDKFVDAIVGASPDAVIYDTRKHGKPDMVKLTHRLVKESGAEAVIIISNQTLTRKVVYGMMSRGIPAFGAIWDS</sequence>
<dbReference type="FunFam" id="3.40.50.980:FF:000001">
    <property type="entry name" value="Non-ribosomal peptide synthetase"/>
    <property type="match status" value="1"/>
</dbReference>
<evidence type="ECO:0000313" key="5">
    <source>
        <dbReference type="Proteomes" id="UP000541558"/>
    </source>
</evidence>
<organism evidence="4 5">
    <name type="scientific">Ephemerocybe angulata</name>
    <dbReference type="NCBI Taxonomy" id="980116"/>
    <lineage>
        <taxon>Eukaryota</taxon>
        <taxon>Fungi</taxon>
        <taxon>Dikarya</taxon>
        <taxon>Basidiomycota</taxon>
        <taxon>Agaricomycotina</taxon>
        <taxon>Agaricomycetes</taxon>
        <taxon>Agaricomycetidae</taxon>
        <taxon>Agaricales</taxon>
        <taxon>Agaricineae</taxon>
        <taxon>Psathyrellaceae</taxon>
        <taxon>Ephemerocybe</taxon>
    </lineage>
</organism>
<feature type="transmembrane region" description="Helical" evidence="2">
    <location>
        <begin position="675"/>
        <end position="696"/>
    </location>
</feature>
<evidence type="ECO:0000256" key="1">
    <source>
        <dbReference type="SAM" id="MobiDB-lite"/>
    </source>
</evidence>
<accession>A0A8H5FL02</accession>
<dbReference type="Pfam" id="PF00501">
    <property type="entry name" value="AMP-binding"/>
    <property type="match status" value="1"/>
</dbReference>
<feature type="region of interest" description="Disordered" evidence="1">
    <location>
        <begin position="509"/>
        <end position="546"/>
    </location>
</feature>
<evidence type="ECO:0000256" key="2">
    <source>
        <dbReference type="SAM" id="Phobius"/>
    </source>
</evidence>
<feature type="compositionally biased region" description="Basic and acidic residues" evidence="1">
    <location>
        <begin position="517"/>
        <end position="528"/>
    </location>
</feature>
<gene>
    <name evidence="4" type="ORF">D9611_007471</name>
</gene>